<evidence type="ECO:0000313" key="2">
    <source>
        <dbReference type="Proteomes" id="UP001211249"/>
    </source>
</evidence>
<gene>
    <name evidence="1" type="ORF">PN451_03875</name>
</gene>
<sequence>MSIYTLRRWAIESKIIPKRTPNGHRRYDLAQLLGLKSELSYTIDYCRVSSYDQKIDY</sequence>
<name>A0ABT5ACH2_9CYAN</name>
<dbReference type="EMBL" id="JAQMUC010000022">
    <property type="protein sequence ID" value="MDB9534993.1"/>
    <property type="molecule type" value="Genomic_DNA"/>
</dbReference>
<reference evidence="1 2" key="1">
    <citation type="submission" date="2023-01" db="EMBL/GenBank/DDBJ databases">
        <title>Genomes from the Australian National Cyanobacteria Reference Collection.</title>
        <authorList>
            <person name="Willis A."/>
            <person name="Lee E.M.F."/>
        </authorList>
    </citation>
    <scope>NUCLEOTIDE SEQUENCE [LARGE SCALE GENOMIC DNA]</scope>
    <source>
        <strain evidence="1 2">CS-1226</strain>
    </source>
</reference>
<organism evidence="1 2">
    <name type="scientific">Dolichospermum planctonicum CS-1226</name>
    <dbReference type="NCBI Taxonomy" id="3021751"/>
    <lineage>
        <taxon>Bacteria</taxon>
        <taxon>Bacillati</taxon>
        <taxon>Cyanobacteriota</taxon>
        <taxon>Cyanophyceae</taxon>
        <taxon>Nostocales</taxon>
        <taxon>Aphanizomenonaceae</taxon>
        <taxon>Dolichospermum</taxon>
        <taxon>Dolichospermum planctonicum</taxon>
    </lineage>
</organism>
<dbReference type="InterPro" id="IPR009061">
    <property type="entry name" value="DNA-bd_dom_put_sf"/>
</dbReference>
<dbReference type="SUPFAM" id="SSF46955">
    <property type="entry name" value="Putative DNA-binding domain"/>
    <property type="match status" value="1"/>
</dbReference>
<dbReference type="Gene3D" id="1.10.1660.10">
    <property type="match status" value="1"/>
</dbReference>
<evidence type="ECO:0000313" key="1">
    <source>
        <dbReference type="EMBL" id="MDB9534993.1"/>
    </source>
</evidence>
<comment type="caution">
    <text evidence="1">The sequence shown here is derived from an EMBL/GenBank/DDBJ whole genome shotgun (WGS) entry which is preliminary data.</text>
</comment>
<accession>A0ABT5ACH2</accession>
<protein>
    <submittedName>
        <fullName evidence="1">MerR family transcriptional regulator</fullName>
    </submittedName>
</protein>
<dbReference type="Proteomes" id="UP001211249">
    <property type="component" value="Unassembled WGS sequence"/>
</dbReference>
<dbReference type="RefSeq" id="WP_271795008.1">
    <property type="nucleotide sequence ID" value="NZ_JAQMUC010000022.1"/>
</dbReference>
<proteinExistence type="predicted"/>
<keyword evidence="2" id="KW-1185">Reference proteome</keyword>